<keyword evidence="1 4" id="KW-0808">Transferase</keyword>
<evidence type="ECO:0000256" key="1">
    <source>
        <dbReference type="ARBA" id="ARBA00022679"/>
    </source>
</evidence>
<dbReference type="KEGG" id="buo:BRPE64_BCDS09470"/>
<dbReference type="InterPro" id="IPR000182">
    <property type="entry name" value="GNAT_dom"/>
</dbReference>
<keyword evidence="5" id="KW-1185">Reference proteome</keyword>
<dbReference type="EMBL" id="AP013059">
    <property type="protein sequence ID" value="BAN25608.1"/>
    <property type="molecule type" value="Genomic_DNA"/>
</dbReference>
<dbReference type="STRING" id="758793.BRPE64_BCDS09470"/>
<evidence type="ECO:0000256" key="2">
    <source>
        <dbReference type="ARBA" id="ARBA00023315"/>
    </source>
</evidence>
<dbReference type="HOGENOM" id="CLU_115862_2_0_4"/>
<dbReference type="PROSITE" id="PS51186">
    <property type="entry name" value="GNAT"/>
    <property type="match status" value="1"/>
</dbReference>
<dbReference type="OrthoDB" id="9787920at2"/>
<dbReference type="PANTHER" id="PTHR43420">
    <property type="entry name" value="ACETYLTRANSFERASE"/>
    <property type="match status" value="1"/>
</dbReference>
<keyword evidence="2" id="KW-0012">Acyltransferase</keyword>
<reference evidence="4 5" key="2">
    <citation type="journal article" date="2018" name="Int. J. Syst. Evol. Microbiol.">
        <title>Burkholderia insecticola sp. nov., a gut symbiotic bacterium of the bean bug Riptortus pedestris.</title>
        <authorList>
            <person name="Takeshita K."/>
            <person name="Tamaki H."/>
            <person name="Ohbayashi T."/>
            <person name="Meng X.-Y."/>
            <person name="Sone T."/>
            <person name="Mitani Y."/>
            <person name="Peeters C."/>
            <person name="Kikuchi Y."/>
            <person name="Vandamme P."/>
        </authorList>
    </citation>
    <scope>NUCLEOTIDE SEQUENCE [LARGE SCALE GENOMIC DNA]</scope>
    <source>
        <strain evidence="4">RPE64</strain>
    </source>
</reference>
<dbReference type="SUPFAM" id="SSF55729">
    <property type="entry name" value="Acyl-CoA N-acyltransferases (Nat)"/>
    <property type="match status" value="1"/>
</dbReference>
<dbReference type="RefSeq" id="WP_016355038.1">
    <property type="nucleotide sequence ID" value="NC_021294.1"/>
</dbReference>
<gene>
    <name evidence="4" type="ORF">BRPE64_BCDS09470</name>
</gene>
<evidence type="ECO:0000313" key="4">
    <source>
        <dbReference type="EMBL" id="BAN25608.1"/>
    </source>
</evidence>
<dbReference type="PATRIC" id="fig|758793.3.peg.3853"/>
<name>R4WLX4_9BURK</name>
<sequence>MSANDAGHFTLAVTDWIDASFERDVSGGLAAFNRAQLGPSHQRDLAVSVYRGDDFVGGLAGYTAWDWLFVKWLWIHEDARGLGFGGRALEAAEHEAQKRGCRAAWLDTINPAARALYARCGYEVFGEIADFHAGQSRYFMQKRF</sequence>
<evidence type="ECO:0000259" key="3">
    <source>
        <dbReference type="PROSITE" id="PS51186"/>
    </source>
</evidence>
<accession>R4WLX4</accession>
<dbReference type="Proteomes" id="UP000013966">
    <property type="component" value="Chromosome 2"/>
</dbReference>
<feature type="domain" description="N-acetyltransferase" evidence="3">
    <location>
        <begin position="1"/>
        <end position="144"/>
    </location>
</feature>
<dbReference type="InterPro" id="IPR016181">
    <property type="entry name" value="Acyl_CoA_acyltransferase"/>
</dbReference>
<dbReference type="Gene3D" id="3.40.630.30">
    <property type="match status" value="1"/>
</dbReference>
<dbReference type="GO" id="GO:0016747">
    <property type="term" value="F:acyltransferase activity, transferring groups other than amino-acyl groups"/>
    <property type="evidence" value="ECO:0007669"/>
    <property type="project" value="InterPro"/>
</dbReference>
<dbReference type="Pfam" id="PF00583">
    <property type="entry name" value="Acetyltransf_1"/>
    <property type="match status" value="1"/>
</dbReference>
<proteinExistence type="predicted"/>
<reference evidence="4 5" key="1">
    <citation type="journal article" date="2013" name="Genome Announc.">
        <title>Complete Genome Sequence of Burkholderia sp. Strain RPE64, Bacterial Symbiont of the Bean Bug Riptortus pedestris.</title>
        <authorList>
            <person name="Shibata T.F."/>
            <person name="Maeda T."/>
            <person name="Nikoh N."/>
            <person name="Yamaguchi K."/>
            <person name="Oshima K."/>
            <person name="Hattori M."/>
            <person name="Nishiyama T."/>
            <person name="Hasebe M."/>
            <person name="Fukatsu T."/>
            <person name="Kikuchi Y."/>
            <person name="Shigenobu S."/>
        </authorList>
    </citation>
    <scope>NUCLEOTIDE SEQUENCE [LARGE SCALE GENOMIC DNA]</scope>
</reference>
<dbReference type="InterPro" id="IPR050680">
    <property type="entry name" value="YpeA/RimI_acetyltransf"/>
</dbReference>
<organism evidence="4 5">
    <name type="scientific">Caballeronia insecticola</name>
    <dbReference type="NCBI Taxonomy" id="758793"/>
    <lineage>
        <taxon>Bacteria</taxon>
        <taxon>Pseudomonadati</taxon>
        <taxon>Pseudomonadota</taxon>
        <taxon>Betaproteobacteria</taxon>
        <taxon>Burkholderiales</taxon>
        <taxon>Burkholderiaceae</taxon>
        <taxon>Caballeronia</taxon>
    </lineage>
</organism>
<dbReference type="AlphaFoldDB" id="R4WLX4"/>
<protein>
    <submittedName>
        <fullName evidence="4">Acetyltransferase protein</fullName>
    </submittedName>
</protein>
<dbReference type="CDD" id="cd04301">
    <property type="entry name" value="NAT_SF"/>
    <property type="match status" value="1"/>
</dbReference>
<evidence type="ECO:0000313" key="5">
    <source>
        <dbReference type="Proteomes" id="UP000013966"/>
    </source>
</evidence>